<proteinExistence type="predicted"/>
<dbReference type="InterPro" id="IPR011836">
    <property type="entry name" value="YhdP"/>
</dbReference>
<accession>A0A2A2T464</accession>
<organism evidence="4 5">
    <name type="scientific">Vandammella animalimorsus</name>
    <dbReference type="NCBI Taxonomy" id="2029117"/>
    <lineage>
        <taxon>Bacteria</taxon>
        <taxon>Pseudomonadati</taxon>
        <taxon>Pseudomonadota</taxon>
        <taxon>Betaproteobacteria</taxon>
        <taxon>Burkholderiales</taxon>
        <taxon>Comamonadaceae</taxon>
        <taxon>Vandammella</taxon>
    </lineage>
</organism>
<evidence type="ECO:0000313" key="5">
    <source>
        <dbReference type="Proteomes" id="UP000217780"/>
    </source>
</evidence>
<name>A0A2A2T464_9BURK</name>
<gene>
    <name evidence="4" type="ORF">CLI92_09650</name>
</gene>
<keyword evidence="2" id="KW-1133">Transmembrane helix</keyword>
<dbReference type="InterPro" id="IPR025263">
    <property type="entry name" value="YhdP_central"/>
</dbReference>
<feature type="region of interest" description="Disordered" evidence="1">
    <location>
        <begin position="1602"/>
        <end position="1622"/>
    </location>
</feature>
<evidence type="ECO:0000313" key="4">
    <source>
        <dbReference type="EMBL" id="PAX16289.1"/>
    </source>
</evidence>
<reference evidence="4 5" key="1">
    <citation type="submission" date="2017-08" db="EMBL/GenBank/DDBJ databases">
        <title>WGS of Clinical strains of the CDC Group NO-1 linked to zoonotic infections in humans.</title>
        <authorList>
            <person name="Bernier A.-M."/>
            <person name="Bernard K."/>
        </authorList>
    </citation>
    <scope>NUCLEOTIDE SEQUENCE [LARGE SCALE GENOMIC DNA]</scope>
    <source>
        <strain evidence="4 5">NML91-0035</strain>
    </source>
</reference>
<dbReference type="PANTHER" id="PTHR38690:SF1">
    <property type="entry name" value="PROTEASE"/>
    <property type="match status" value="1"/>
</dbReference>
<feature type="compositionally biased region" description="Low complexity" evidence="1">
    <location>
        <begin position="1607"/>
        <end position="1616"/>
    </location>
</feature>
<evidence type="ECO:0000259" key="3">
    <source>
        <dbReference type="Pfam" id="PF13116"/>
    </source>
</evidence>
<evidence type="ECO:0000256" key="1">
    <source>
        <dbReference type="SAM" id="MobiDB-lite"/>
    </source>
</evidence>
<feature type="region of interest" description="Disordered" evidence="1">
    <location>
        <begin position="1298"/>
        <end position="1322"/>
    </location>
</feature>
<keyword evidence="2" id="KW-0812">Transmembrane</keyword>
<keyword evidence="2" id="KW-0472">Membrane</keyword>
<dbReference type="EMBL" id="NTBI01000008">
    <property type="protein sequence ID" value="PAX16289.1"/>
    <property type="molecule type" value="Genomic_DNA"/>
</dbReference>
<dbReference type="Pfam" id="PF13116">
    <property type="entry name" value="YhdP"/>
    <property type="match status" value="2"/>
</dbReference>
<comment type="caution">
    <text evidence="4">The sequence shown here is derived from an EMBL/GenBank/DDBJ whole genome shotgun (WGS) entry which is preliminary data.</text>
</comment>
<dbReference type="Proteomes" id="UP000217780">
    <property type="component" value="Unassembled WGS sequence"/>
</dbReference>
<feature type="domain" description="YhdP central" evidence="3">
    <location>
        <begin position="96"/>
        <end position="1101"/>
    </location>
</feature>
<dbReference type="PANTHER" id="PTHR38690">
    <property type="entry name" value="PROTEASE-RELATED"/>
    <property type="match status" value="1"/>
</dbReference>
<feature type="compositionally biased region" description="Low complexity" evidence="1">
    <location>
        <begin position="1303"/>
        <end position="1314"/>
    </location>
</feature>
<sequence length="1622" mass="176515">MRCTKREWPAPPGRPCQAGLLGLGGGVVQRFMAIVQMGAEDGPYCRPAHRRTGALARPGPGLIIAPMNRPPLDATSPGAPGPAQRGGRRLWRQGLRWLRWALLGLLLSLALTLALLHWWLLPRIDQWRPALERYASQATGLQLQLGRLQAQTGGLLPSLVAWDVQARARDGRMALHVPQARVELSWQMLWRQGVAALVLHRPTLYLSAAASPASAAAPALAPDDVATAAQPAPSSSAGGAAGTAVWRWLQRQPELRVEQGSLIWQQQPAGQVGPAQVLWALHHIDWQLRHTALGRHQLQLSLAPQPAEHDAAEDAPAATVRIEGQWRGSWGGAQPGLPDGRWQLQLQAVPVQQLQPILQTALQWAEQWAQQTGRPWPQGWSALAQPQAVSGQINAQLQLRLRQGQLARADASVQLGQWQLRDADAPAAPPWLHWEQAQASLTLLRQDGGPGTQWHVTLEPMQLARGRWQWRSGPMQLSLQLAPGQHWSDWRSAQGQLQWSEVDLAPLAALLQPPQPTAARTAPAWRQRWQAMQHALARWQPTGRLQELELSWQGNAAQSTPQQQSQQLSPPAAPAWLANAPQHWPRHWQLRAQWQQLQLGMQDERLPAAVAGLSGTLQADARQGQATLSMASGAVRLPRLFEPPHIPIEQLQAQLHWQRDAQGLWQLQLQAPQLANAHARGQLHLHWRNSTAQEVARMKPRKGRQPGPWPGHLDLRASLSQADATAVWRYLPRSIPQPVRHYVRDAVRQGRSRQVQFEVRGPLHEFPFAAAASRSVTAARADGALFRIQAELEDVALRYLPHALLPPGTLPLAWPDLQALAGTLVFEGQQMRLQVRQGQLQAAPQVRLIEGQARIDDLTHAHLQVQARAQGPLQAQLNVLASTPAARMTGHVLDTLQGDGAARLELQLDIPLEAAATRAGAQPSVQGRVHLQGNQLRWWPQVPQLQQVQGSVQFSHQGFAAQDLQAQALGGPLRLTLASQPLQPGQPFRTRIEAQGQLSADGLRQYAAQALGQGAAQAWLAPLHGQSSYQLQVQTVGERAYIDLSSDLQGLGSHLPAPLDKPAASAEPLRLWHAPAAQAQGEETLQLQWGQRLYARYRLAAPASAADAASAPAAKDASPASTSEASAWRVLGGEVLIGAFSADERRLAAFIPNSFAPAPISPRVRATIAWSQWNASAWLPWLHALTQPQAAPANAPPPGLDAVAMAPSAPSTPPAWQAFVPDVWYAKLPRLQLGAVGFDAVQAQVYRSDGERRHWVARLKARQAQGTLEYHPDYLEGTGLLRGKVAYLELPATLAEQQGDGKPATLQAPQPTQPSGATPNWADVTHLPTVDLEIERLLFARRDWGRVALQAVNQVQAGAPSEWRINYLTMTTPQARLTAKGSWRDATRQGQPSALLSGRKQMDMRFTLEMFDAGGLLARLGMPGVLQGGQGQLDGRLSWSGSPLKLDLPSLGGALHLQVRRGQFLQASAGAARLLGVLSLQALPRRLSLDFRDVFSSGFAFDFIQGDVRLEGGQARTNNLQMKGVNAGVLLEGVADLVAETQDIQVVVVPELDAMTASLVATAINPAVGAGTFLAQFFLSKPLAESAARQFHIHGTWSEPQVERLARPAAAAQPQPESGDAP</sequence>
<feature type="domain" description="YhdP central" evidence="3">
    <location>
        <begin position="1163"/>
        <end position="1602"/>
    </location>
</feature>
<protein>
    <recommendedName>
        <fullName evidence="3">YhdP central domain-containing protein</fullName>
    </recommendedName>
</protein>
<evidence type="ECO:0000256" key="2">
    <source>
        <dbReference type="SAM" id="Phobius"/>
    </source>
</evidence>
<feature type="transmembrane region" description="Helical" evidence="2">
    <location>
        <begin position="97"/>
        <end position="120"/>
    </location>
</feature>